<organism evidence="5 6">
    <name type="scientific">Geomicrobium sediminis</name>
    <dbReference type="NCBI Taxonomy" id="1347788"/>
    <lineage>
        <taxon>Bacteria</taxon>
        <taxon>Bacillati</taxon>
        <taxon>Bacillota</taxon>
        <taxon>Bacilli</taxon>
        <taxon>Bacillales</taxon>
        <taxon>Geomicrobium</taxon>
    </lineage>
</organism>
<dbReference type="InterPro" id="IPR000524">
    <property type="entry name" value="Tscrpt_reg_HTH_GntR"/>
</dbReference>
<evidence type="ECO:0000313" key="6">
    <source>
        <dbReference type="Proteomes" id="UP000741863"/>
    </source>
</evidence>
<dbReference type="InterPro" id="IPR011711">
    <property type="entry name" value="GntR_C"/>
</dbReference>
<feature type="domain" description="HTH gntR-type" evidence="4">
    <location>
        <begin position="9"/>
        <end position="77"/>
    </location>
</feature>
<dbReference type="CDD" id="cd07377">
    <property type="entry name" value="WHTH_GntR"/>
    <property type="match status" value="1"/>
</dbReference>
<keyword evidence="5" id="KW-0670">Pyruvate</keyword>
<dbReference type="PRINTS" id="PR00035">
    <property type="entry name" value="HTHGNTR"/>
</dbReference>
<protein>
    <submittedName>
        <fullName evidence="5">GntR family transcriptional repressor for pyruvate dehydrogenase complex</fullName>
    </submittedName>
</protein>
<dbReference type="Pfam" id="PF00392">
    <property type="entry name" value="GntR"/>
    <property type="match status" value="1"/>
</dbReference>
<sequence>MSKVFIERKHISQQVLEQLKEMIQKEPYRRGVKLPSEQELSDLFQVSRSPIREALSVLTAAGVIESKQGGGRWVKDVKLVDMLSNLKMGLISMEEVHSLLEMRHIIETEAAALAATRANERDLIRLETALLQFKETVQDETVIGSEADTHFHYEIVRASKNPFLVSSLENIGELLNQAIEYSLRFNIGKTEKRRDVYKEHENVFLAIQKKDASGAREAMNIHITNVRKKLGDKSLD</sequence>
<evidence type="ECO:0000256" key="2">
    <source>
        <dbReference type="ARBA" id="ARBA00023125"/>
    </source>
</evidence>
<evidence type="ECO:0000259" key="4">
    <source>
        <dbReference type="PROSITE" id="PS50949"/>
    </source>
</evidence>
<proteinExistence type="predicted"/>
<dbReference type="PANTHER" id="PTHR43537:SF5">
    <property type="entry name" value="UXU OPERON TRANSCRIPTIONAL REGULATOR"/>
    <property type="match status" value="1"/>
</dbReference>
<name>A0ABS2PGX0_9BACL</name>
<dbReference type="SMART" id="SM00345">
    <property type="entry name" value="HTH_GNTR"/>
    <property type="match status" value="1"/>
</dbReference>
<dbReference type="SUPFAM" id="SSF48008">
    <property type="entry name" value="GntR ligand-binding domain-like"/>
    <property type="match status" value="1"/>
</dbReference>
<keyword evidence="3" id="KW-0804">Transcription</keyword>
<dbReference type="Gene3D" id="1.20.120.530">
    <property type="entry name" value="GntR ligand-binding domain-like"/>
    <property type="match status" value="1"/>
</dbReference>
<dbReference type="RefSeq" id="WP_204699403.1">
    <property type="nucleotide sequence ID" value="NZ_JAFBEC010000014.1"/>
</dbReference>
<reference evidence="5 6" key="1">
    <citation type="submission" date="2021-01" db="EMBL/GenBank/DDBJ databases">
        <title>Genomic Encyclopedia of Type Strains, Phase IV (KMG-IV): sequencing the most valuable type-strain genomes for metagenomic binning, comparative biology and taxonomic classification.</title>
        <authorList>
            <person name="Goeker M."/>
        </authorList>
    </citation>
    <scope>NUCLEOTIDE SEQUENCE [LARGE SCALE GENOMIC DNA]</scope>
    <source>
        <strain evidence="5 6">DSM 25540</strain>
    </source>
</reference>
<keyword evidence="1" id="KW-0805">Transcription regulation</keyword>
<dbReference type="EMBL" id="JAFBEC010000014">
    <property type="protein sequence ID" value="MBM7634586.1"/>
    <property type="molecule type" value="Genomic_DNA"/>
</dbReference>
<keyword evidence="2" id="KW-0238">DNA-binding</keyword>
<dbReference type="InterPro" id="IPR008920">
    <property type="entry name" value="TF_FadR/GntR_C"/>
</dbReference>
<dbReference type="SMART" id="SM00895">
    <property type="entry name" value="FCD"/>
    <property type="match status" value="1"/>
</dbReference>
<accession>A0ABS2PGX0</accession>
<dbReference type="Proteomes" id="UP000741863">
    <property type="component" value="Unassembled WGS sequence"/>
</dbReference>
<comment type="caution">
    <text evidence="5">The sequence shown here is derived from an EMBL/GenBank/DDBJ whole genome shotgun (WGS) entry which is preliminary data.</text>
</comment>
<evidence type="ECO:0000256" key="1">
    <source>
        <dbReference type="ARBA" id="ARBA00023015"/>
    </source>
</evidence>
<dbReference type="Gene3D" id="1.10.10.10">
    <property type="entry name" value="Winged helix-like DNA-binding domain superfamily/Winged helix DNA-binding domain"/>
    <property type="match status" value="1"/>
</dbReference>
<dbReference type="PANTHER" id="PTHR43537">
    <property type="entry name" value="TRANSCRIPTIONAL REGULATOR, GNTR FAMILY"/>
    <property type="match status" value="1"/>
</dbReference>
<gene>
    <name evidence="5" type="ORF">JOD17_003708</name>
</gene>
<evidence type="ECO:0000313" key="5">
    <source>
        <dbReference type="EMBL" id="MBM7634586.1"/>
    </source>
</evidence>
<keyword evidence="6" id="KW-1185">Reference proteome</keyword>
<dbReference type="InterPro" id="IPR036390">
    <property type="entry name" value="WH_DNA-bd_sf"/>
</dbReference>
<evidence type="ECO:0000256" key="3">
    <source>
        <dbReference type="ARBA" id="ARBA00023163"/>
    </source>
</evidence>
<dbReference type="SUPFAM" id="SSF46785">
    <property type="entry name" value="Winged helix' DNA-binding domain"/>
    <property type="match status" value="1"/>
</dbReference>
<dbReference type="InterPro" id="IPR036388">
    <property type="entry name" value="WH-like_DNA-bd_sf"/>
</dbReference>
<dbReference type="PROSITE" id="PS50949">
    <property type="entry name" value="HTH_GNTR"/>
    <property type="match status" value="1"/>
</dbReference>
<dbReference type="Pfam" id="PF07729">
    <property type="entry name" value="FCD"/>
    <property type="match status" value="1"/>
</dbReference>